<dbReference type="HOGENOM" id="CLU_000604_1_23_11"/>
<sequence>MMAEPTILLEGRGIDKFFGKGRQRRQVLFGVDITVYAGECLAVIGGSGSGKTTLTRVLLGLEDADAGDIRYRGEVLRKQTAKSLRSQSGLVFQNPFDSLDPRWRVAKSVMEPLRLRHHDWSPEQISARVDDAFLRVSLDPTVYRNRFPMDLSGGQAQRAAIARAIVDHPTVLLADEPMSAIDVAARVQILESFKAIRAAEPEMALIMVSHDLGVVQHIADRIMVVHDGHAVEIGTAAQVLEHPKNDYTKRLVDAASM</sequence>
<dbReference type="PANTHER" id="PTHR43776:SF7">
    <property type="entry name" value="D,D-DIPEPTIDE TRANSPORT ATP-BINDING PROTEIN DDPF-RELATED"/>
    <property type="match status" value="1"/>
</dbReference>
<gene>
    <name evidence="6" type="ORF">AH68_02685</name>
</gene>
<dbReference type="KEGG" id="bka:AH68_02685"/>
<comment type="similarity">
    <text evidence="1">Belongs to the ABC transporter superfamily.</text>
</comment>
<reference evidence="6 7" key="1">
    <citation type="journal article" date="2015" name="Genome Announc.">
        <title>Complete and Assembled Genome Sequence of Bifidobacterium kashiwanohense PV20-2, Isolated from the Feces of an Anemic Kenyan Infant.</title>
        <authorList>
            <person name="Vazquez-Gutierrez P."/>
            <person name="Lacroix C."/>
            <person name="Chassard C."/>
            <person name="Klumpp J."/>
            <person name="Jans C."/>
            <person name="Stevens M.J."/>
        </authorList>
    </citation>
    <scope>NUCLEOTIDE SEQUENCE [LARGE SCALE GENOMIC DNA]</scope>
    <source>
        <strain evidence="6 7">PV20-2</strain>
    </source>
</reference>
<dbReference type="PROSITE" id="PS00211">
    <property type="entry name" value="ABC_TRANSPORTER_1"/>
    <property type="match status" value="1"/>
</dbReference>
<dbReference type="STRING" id="1447716.AH68_02685"/>
<protein>
    <submittedName>
        <fullName evidence="6">Peptide ABC transporter ATPase</fullName>
    </submittedName>
</protein>
<dbReference type="Gene3D" id="3.40.50.300">
    <property type="entry name" value="P-loop containing nucleotide triphosphate hydrolases"/>
    <property type="match status" value="1"/>
</dbReference>
<dbReference type="Pfam" id="PF00005">
    <property type="entry name" value="ABC_tran"/>
    <property type="match status" value="1"/>
</dbReference>
<dbReference type="InterPro" id="IPR003593">
    <property type="entry name" value="AAA+_ATPase"/>
</dbReference>
<dbReference type="InterPro" id="IPR003439">
    <property type="entry name" value="ABC_transporter-like_ATP-bd"/>
</dbReference>
<keyword evidence="3" id="KW-0547">Nucleotide-binding</keyword>
<dbReference type="PROSITE" id="PS50893">
    <property type="entry name" value="ABC_TRANSPORTER_2"/>
    <property type="match status" value="1"/>
</dbReference>
<organism evidence="6 7">
    <name type="scientific">Bifidobacterium catenulatum PV20-2</name>
    <dbReference type="NCBI Taxonomy" id="1447716"/>
    <lineage>
        <taxon>Bacteria</taxon>
        <taxon>Bacillati</taxon>
        <taxon>Actinomycetota</taxon>
        <taxon>Actinomycetes</taxon>
        <taxon>Bifidobacteriales</taxon>
        <taxon>Bifidobacteriaceae</taxon>
        <taxon>Bifidobacterium</taxon>
    </lineage>
</organism>
<keyword evidence="2" id="KW-0813">Transport</keyword>
<dbReference type="CDD" id="cd03257">
    <property type="entry name" value="ABC_NikE_OppD_transporters"/>
    <property type="match status" value="1"/>
</dbReference>
<evidence type="ECO:0000259" key="5">
    <source>
        <dbReference type="PROSITE" id="PS50893"/>
    </source>
</evidence>
<dbReference type="RefSeq" id="WP_039197407.1">
    <property type="nucleotide sequence ID" value="NZ_CP007456.1"/>
</dbReference>
<evidence type="ECO:0000313" key="6">
    <source>
        <dbReference type="EMBL" id="AIZ14132.1"/>
    </source>
</evidence>
<dbReference type="EMBL" id="CP007456">
    <property type="protein sequence ID" value="AIZ14132.1"/>
    <property type="molecule type" value="Genomic_DNA"/>
</dbReference>
<name>A0A0A7I1E9_9BIFI</name>
<dbReference type="InterPro" id="IPR027417">
    <property type="entry name" value="P-loop_NTPase"/>
</dbReference>
<dbReference type="SUPFAM" id="SSF52540">
    <property type="entry name" value="P-loop containing nucleoside triphosphate hydrolases"/>
    <property type="match status" value="1"/>
</dbReference>
<dbReference type="PANTHER" id="PTHR43776">
    <property type="entry name" value="TRANSPORT ATP-BINDING PROTEIN"/>
    <property type="match status" value="1"/>
</dbReference>
<evidence type="ECO:0000256" key="2">
    <source>
        <dbReference type="ARBA" id="ARBA00022448"/>
    </source>
</evidence>
<evidence type="ECO:0000256" key="1">
    <source>
        <dbReference type="ARBA" id="ARBA00005417"/>
    </source>
</evidence>
<accession>A0A0A7I1E9</accession>
<feature type="domain" description="ABC transporter" evidence="5">
    <location>
        <begin position="9"/>
        <end position="252"/>
    </location>
</feature>
<evidence type="ECO:0000313" key="7">
    <source>
        <dbReference type="Proteomes" id="UP000030625"/>
    </source>
</evidence>
<evidence type="ECO:0000256" key="4">
    <source>
        <dbReference type="ARBA" id="ARBA00022840"/>
    </source>
</evidence>
<dbReference type="InterPro" id="IPR017871">
    <property type="entry name" value="ABC_transporter-like_CS"/>
</dbReference>
<dbReference type="GO" id="GO:0005524">
    <property type="term" value="F:ATP binding"/>
    <property type="evidence" value="ECO:0007669"/>
    <property type="project" value="UniProtKB-KW"/>
</dbReference>
<dbReference type="GO" id="GO:0055085">
    <property type="term" value="P:transmembrane transport"/>
    <property type="evidence" value="ECO:0007669"/>
    <property type="project" value="UniProtKB-ARBA"/>
</dbReference>
<evidence type="ECO:0000256" key="3">
    <source>
        <dbReference type="ARBA" id="ARBA00022741"/>
    </source>
</evidence>
<dbReference type="OrthoDB" id="8481147at2"/>
<dbReference type="SMART" id="SM00382">
    <property type="entry name" value="AAA"/>
    <property type="match status" value="1"/>
</dbReference>
<keyword evidence="4" id="KW-0067">ATP-binding</keyword>
<dbReference type="AlphaFoldDB" id="A0A0A7I1E9"/>
<dbReference type="GO" id="GO:0016887">
    <property type="term" value="F:ATP hydrolysis activity"/>
    <property type="evidence" value="ECO:0007669"/>
    <property type="project" value="InterPro"/>
</dbReference>
<proteinExistence type="inferred from homology"/>
<dbReference type="Proteomes" id="UP000030625">
    <property type="component" value="Chromosome"/>
</dbReference>
<dbReference type="InterPro" id="IPR050319">
    <property type="entry name" value="ABC_transp_ATP-bind"/>
</dbReference>